<dbReference type="GO" id="GO:0000974">
    <property type="term" value="C:Prp19 complex"/>
    <property type="evidence" value="ECO:0007669"/>
    <property type="project" value="EnsemblFungi"/>
</dbReference>
<organism evidence="10 11">
    <name type="scientific">Huiozyma naganishii (strain ATCC MYA-139 / BCRC 22969 / CBS 8797 / KCTC 17520 / NBRC 10181 / NCYC 3082 / Yp74L-3)</name>
    <name type="common">Yeast</name>
    <name type="synonym">Kazachstania naganishii</name>
    <dbReference type="NCBI Taxonomy" id="1071383"/>
    <lineage>
        <taxon>Eukaryota</taxon>
        <taxon>Fungi</taxon>
        <taxon>Dikarya</taxon>
        <taxon>Ascomycota</taxon>
        <taxon>Saccharomycotina</taxon>
        <taxon>Saccharomycetes</taxon>
        <taxon>Saccharomycetales</taxon>
        <taxon>Saccharomycetaceae</taxon>
        <taxon>Huiozyma</taxon>
    </lineage>
</organism>
<dbReference type="Proteomes" id="UP000006310">
    <property type="component" value="Chromosome 1"/>
</dbReference>
<dbReference type="eggNOG" id="KOG1869">
    <property type="taxonomic scope" value="Eukaryota"/>
</dbReference>
<evidence type="ECO:0000256" key="8">
    <source>
        <dbReference type="SAM" id="MobiDB-lite"/>
    </source>
</evidence>
<proteinExistence type="inferred from homology"/>
<reference evidence="11" key="2">
    <citation type="submission" date="2012-08" db="EMBL/GenBank/DDBJ databases">
        <title>Genome sequence of Kazachstania naganishii.</title>
        <authorList>
            <person name="Gordon J.L."/>
            <person name="Armisen D."/>
            <person name="Proux-Wera E."/>
            <person name="OhEigeartaigh S.S."/>
            <person name="Byrne K.P."/>
            <person name="Wolfe K.H."/>
        </authorList>
    </citation>
    <scope>NUCLEOTIDE SEQUENCE [LARGE SCALE GENOMIC DNA]</scope>
    <source>
        <strain evidence="11">ATCC MYA-139 / BCRC 22969 / CBS 8797 / CCRC 22969 / KCTC 17520 / NBRC 10181 / NCYC 3082</strain>
    </source>
</reference>
<name>J7S3N2_HUIN7</name>
<feature type="domain" description="CWF21" evidence="9">
    <location>
        <begin position="64"/>
        <end position="114"/>
    </location>
</feature>
<feature type="compositionally biased region" description="Basic and acidic residues" evidence="8">
    <location>
        <begin position="108"/>
        <end position="119"/>
    </location>
</feature>
<evidence type="ECO:0000256" key="4">
    <source>
        <dbReference type="ARBA" id="ARBA00022664"/>
    </source>
</evidence>
<dbReference type="CDD" id="cd21372">
    <property type="entry name" value="cwf21_CWC21-like"/>
    <property type="match status" value="1"/>
</dbReference>
<keyword evidence="5" id="KW-0747">Spliceosome</keyword>
<keyword evidence="11" id="KW-1185">Reference proteome</keyword>
<feature type="compositionally biased region" description="Basic and acidic residues" evidence="8">
    <location>
        <begin position="129"/>
        <end position="145"/>
    </location>
</feature>
<comment type="subcellular location">
    <subcellularLocation>
        <location evidence="1">Nucleus</location>
    </subcellularLocation>
</comment>
<comment type="similarity">
    <text evidence="2">Belongs to the CWC21 family.</text>
</comment>
<dbReference type="GO" id="GO:0005684">
    <property type="term" value="C:U2-type spliceosomal complex"/>
    <property type="evidence" value="ECO:0007669"/>
    <property type="project" value="EnsemblFungi"/>
</dbReference>
<dbReference type="KEGG" id="kng:KNAG_0A03970"/>
<protein>
    <recommendedName>
        <fullName evidence="3">Pre-mRNA-splicing factor CWC21</fullName>
    </recommendedName>
</protein>
<dbReference type="SMART" id="SM01115">
    <property type="entry name" value="cwf21"/>
    <property type="match status" value="1"/>
</dbReference>
<dbReference type="AlphaFoldDB" id="J7S3N2"/>
<dbReference type="OrthoDB" id="10267305at2759"/>
<dbReference type="GeneID" id="34523711"/>
<dbReference type="PANTHER" id="PTHR36562">
    <property type="entry name" value="SERINE/ARGININE REPETITIVE MATRIX 2"/>
    <property type="match status" value="1"/>
</dbReference>
<accession>J7S3N2</accession>
<evidence type="ECO:0000256" key="5">
    <source>
        <dbReference type="ARBA" id="ARBA00022728"/>
    </source>
</evidence>
<keyword evidence="4" id="KW-0507">mRNA processing</keyword>
<dbReference type="Pfam" id="PF08312">
    <property type="entry name" value="cwf21"/>
    <property type="match status" value="1"/>
</dbReference>
<sequence>MSYNGIGLKSAKGSSTSGHVQKSLAGRAEGRSNAKNYTARRAALKSASKSDPGKLAAVKHESMAKHLNKRKVELQVSELRDKLEDQQETDASLTDEVIDERCNALREELSQERETEEQVAKVYKARHKRLDEDGSHPHTEPKADL</sequence>
<dbReference type="HOGENOM" id="CLU_067891_3_1_1"/>
<dbReference type="EMBL" id="HE978314">
    <property type="protein sequence ID" value="CCK68076.1"/>
    <property type="molecule type" value="Genomic_DNA"/>
</dbReference>
<evidence type="ECO:0000313" key="11">
    <source>
        <dbReference type="Proteomes" id="UP000006310"/>
    </source>
</evidence>
<keyword evidence="6" id="KW-0508">mRNA splicing</keyword>
<feature type="region of interest" description="Disordered" evidence="8">
    <location>
        <begin position="108"/>
        <end position="145"/>
    </location>
</feature>
<evidence type="ECO:0000256" key="7">
    <source>
        <dbReference type="ARBA" id="ARBA00023242"/>
    </source>
</evidence>
<evidence type="ECO:0000256" key="1">
    <source>
        <dbReference type="ARBA" id="ARBA00004123"/>
    </source>
</evidence>
<evidence type="ECO:0000256" key="2">
    <source>
        <dbReference type="ARBA" id="ARBA00005954"/>
    </source>
</evidence>
<feature type="region of interest" description="Disordered" evidence="8">
    <location>
        <begin position="1"/>
        <end position="56"/>
    </location>
</feature>
<feature type="compositionally biased region" description="Low complexity" evidence="8">
    <location>
        <begin position="39"/>
        <end position="50"/>
    </location>
</feature>
<dbReference type="InterPro" id="IPR051372">
    <property type="entry name" value="CWC21"/>
</dbReference>
<reference evidence="10 11" key="1">
    <citation type="journal article" date="2011" name="Proc. Natl. Acad. Sci. U.S.A.">
        <title>Evolutionary erosion of yeast sex chromosomes by mating-type switching accidents.</title>
        <authorList>
            <person name="Gordon J.L."/>
            <person name="Armisen D."/>
            <person name="Proux-Wera E."/>
            <person name="Oheigeartaigh S.S."/>
            <person name="Byrne K.P."/>
            <person name="Wolfe K.H."/>
        </authorList>
    </citation>
    <scope>NUCLEOTIDE SEQUENCE [LARGE SCALE GENOMIC DNA]</scope>
    <source>
        <strain evidence="11">ATCC MYA-139 / BCRC 22969 / CBS 8797 / CCRC 22969 / KCTC 17520 / NBRC 10181 / NCYC 3082</strain>
    </source>
</reference>
<dbReference type="STRING" id="1071383.J7S3N2"/>
<gene>
    <name evidence="10" type="primary">KNAG0A03970</name>
    <name evidence="10" type="ordered locus">KNAG_0A03970</name>
</gene>
<dbReference type="RefSeq" id="XP_022462322.1">
    <property type="nucleotide sequence ID" value="XM_022608285.1"/>
</dbReference>
<evidence type="ECO:0000259" key="9">
    <source>
        <dbReference type="SMART" id="SM01115"/>
    </source>
</evidence>
<evidence type="ECO:0000313" key="10">
    <source>
        <dbReference type="EMBL" id="CCK68076.1"/>
    </source>
</evidence>
<keyword evidence="7" id="KW-0539">Nucleus</keyword>
<evidence type="ECO:0000256" key="3">
    <source>
        <dbReference type="ARBA" id="ARBA00020641"/>
    </source>
</evidence>
<dbReference type="OMA" id="RIEVKCM"/>
<dbReference type="PANTHER" id="PTHR36562:SF5">
    <property type="entry name" value="SERINE_ARGININE REPETITIVE MATRIX 2"/>
    <property type="match status" value="1"/>
</dbReference>
<dbReference type="InterPro" id="IPR013170">
    <property type="entry name" value="mRNA_splic_Cwf21_dom"/>
</dbReference>
<evidence type="ECO:0000256" key="6">
    <source>
        <dbReference type="ARBA" id="ARBA00023187"/>
    </source>
</evidence>
<dbReference type="GO" id="GO:0000398">
    <property type="term" value="P:mRNA splicing, via spliceosome"/>
    <property type="evidence" value="ECO:0007669"/>
    <property type="project" value="EnsemblFungi"/>
</dbReference>